<dbReference type="GO" id="GO:0004029">
    <property type="term" value="F:aldehyde dehydrogenase (NAD+) activity"/>
    <property type="evidence" value="ECO:0007669"/>
    <property type="project" value="TreeGrafter"/>
</dbReference>
<dbReference type="PROSITE" id="PS00687">
    <property type="entry name" value="ALDEHYDE_DEHYDR_GLU"/>
    <property type="match status" value="1"/>
</dbReference>
<dbReference type="AlphaFoldDB" id="A0AAN9ULW5"/>
<feature type="active site" evidence="4">
    <location>
        <position position="249"/>
    </location>
</feature>
<keyword evidence="8" id="KW-1185">Reference proteome</keyword>
<comment type="caution">
    <text evidence="7">The sequence shown here is derived from an EMBL/GenBank/DDBJ whole genome shotgun (WGS) entry which is preliminary data.</text>
</comment>
<dbReference type="GO" id="GO:0006598">
    <property type="term" value="P:polyamine catabolic process"/>
    <property type="evidence" value="ECO:0007669"/>
    <property type="project" value="TreeGrafter"/>
</dbReference>
<evidence type="ECO:0000259" key="6">
    <source>
        <dbReference type="Pfam" id="PF00171"/>
    </source>
</evidence>
<dbReference type="Gene3D" id="3.40.309.10">
    <property type="entry name" value="Aldehyde Dehydrogenase, Chain A, domain 2"/>
    <property type="match status" value="1"/>
</dbReference>
<dbReference type="PANTHER" id="PTHR43720:SF2">
    <property type="entry name" value="2-AMINOMUCONIC SEMIALDEHYDE DEHYDROGENASE"/>
    <property type="match status" value="1"/>
</dbReference>
<organism evidence="7 8">
    <name type="scientific">Diatrype stigma</name>
    <dbReference type="NCBI Taxonomy" id="117547"/>
    <lineage>
        <taxon>Eukaryota</taxon>
        <taxon>Fungi</taxon>
        <taxon>Dikarya</taxon>
        <taxon>Ascomycota</taxon>
        <taxon>Pezizomycotina</taxon>
        <taxon>Sordariomycetes</taxon>
        <taxon>Xylariomycetidae</taxon>
        <taxon>Xylariales</taxon>
        <taxon>Diatrypaceae</taxon>
        <taxon>Diatrype</taxon>
    </lineage>
</organism>
<keyword evidence="2 5" id="KW-0560">Oxidoreductase</keyword>
<dbReference type="InterPro" id="IPR016162">
    <property type="entry name" value="Ald_DH_N"/>
</dbReference>
<dbReference type="Proteomes" id="UP001320420">
    <property type="component" value="Unassembled WGS sequence"/>
</dbReference>
<evidence type="ECO:0000256" key="3">
    <source>
        <dbReference type="ARBA" id="ARBA00023027"/>
    </source>
</evidence>
<dbReference type="Gene3D" id="3.40.605.10">
    <property type="entry name" value="Aldehyde Dehydrogenase, Chain A, domain 1"/>
    <property type="match status" value="1"/>
</dbReference>
<evidence type="ECO:0000256" key="1">
    <source>
        <dbReference type="ARBA" id="ARBA00009986"/>
    </source>
</evidence>
<keyword evidence="3" id="KW-0520">NAD</keyword>
<name>A0AAN9ULW5_9PEZI</name>
<sequence>MEVALEAPNGVKWTQPLGLFINNETEEVIAAAHAATADDVDKAVRAARAAFQDKSWKHLSGTERAVPMNKLADLLETDAHADALASAQALTTGMPYAVARGRVVPTAAATLRYYAGWADKIHGQTIDAGRSKAVYTVRTPLGVAGQIVPWNFTPVSEAAKLGPALACGNTVVLKVSEVAPLAGLYLAGLARAAGFPPGVVNVVSGRGGEAGAAIAAHPGVDKVAFTGSTATAREVLRLAAPTLKNVTLETGGKSPAVVFDDADIDNAAVWTHRGVMALAGQMCSATSRVLVQEGVYERFLARYRDQVEKVSVVGDPFEAATFQGPQVSRAQYDRVRAYIRSARDEGATVYMGGGDAESAGVGPQLSSGNKKGFFVEPTVFTDVKPGMRVYREEIFGPCVVVVPFRTEEEALAMANDTAYGLSAAVFTSSVARAHRVAREFEAGTVHINAANSNDFRVPFGGTKQSGIGSELGEAGLAAYSYTKSVTVNLDA</sequence>
<comment type="similarity">
    <text evidence="1 5">Belongs to the aldehyde dehydrogenase family.</text>
</comment>
<dbReference type="EMBL" id="JAKJXP020000055">
    <property type="protein sequence ID" value="KAK7751044.1"/>
    <property type="molecule type" value="Genomic_DNA"/>
</dbReference>
<dbReference type="Pfam" id="PF00171">
    <property type="entry name" value="Aldedh"/>
    <property type="match status" value="1"/>
</dbReference>
<protein>
    <submittedName>
        <fullName evidence="7">Mitochondrial aldehyde dehydrogenase</fullName>
    </submittedName>
</protein>
<evidence type="ECO:0000256" key="4">
    <source>
        <dbReference type="PROSITE-ProRule" id="PRU10007"/>
    </source>
</evidence>
<feature type="domain" description="Aldehyde dehydrogenase" evidence="6">
    <location>
        <begin position="21"/>
        <end position="485"/>
    </location>
</feature>
<dbReference type="InterPro" id="IPR029510">
    <property type="entry name" value="Ald_DH_CS_GLU"/>
</dbReference>
<dbReference type="InterPro" id="IPR015590">
    <property type="entry name" value="Aldehyde_DH_dom"/>
</dbReference>
<dbReference type="SUPFAM" id="SSF53720">
    <property type="entry name" value="ALDH-like"/>
    <property type="match status" value="1"/>
</dbReference>
<dbReference type="FunFam" id="3.40.605.10:FF:000001">
    <property type="entry name" value="Aldehyde dehydrogenase 1"/>
    <property type="match status" value="1"/>
</dbReference>
<dbReference type="InterPro" id="IPR016161">
    <property type="entry name" value="Ald_DH/histidinol_DH"/>
</dbReference>
<evidence type="ECO:0000313" key="7">
    <source>
        <dbReference type="EMBL" id="KAK7751044.1"/>
    </source>
</evidence>
<evidence type="ECO:0000256" key="2">
    <source>
        <dbReference type="ARBA" id="ARBA00023002"/>
    </source>
</evidence>
<evidence type="ECO:0000256" key="5">
    <source>
        <dbReference type="RuleBase" id="RU003345"/>
    </source>
</evidence>
<dbReference type="FunFam" id="3.40.309.10:FF:000012">
    <property type="entry name" value="Betaine aldehyde dehydrogenase"/>
    <property type="match status" value="1"/>
</dbReference>
<dbReference type="InterPro" id="IPR016163">
    <property type="entry name" value="Ald_DH_C"/>
</dbReference>
<evidence type="ECO:0000313" key="8">
    <source>
        <dbReference type="Proteomes" id="UP001320420"/>
    </source>
</evidence>
<reference evidence="7 8" key="1">
    <citation type="submission" date="2024-02" db="EMBL/GenBank/DDBJ databases">
        <title>De novo assembly and annotation of 12 fungi associated with fruit tree decline syndrome in Ontario, Canada.</title>
        <authorList>
            <person name="Sulman M."/>
            <person name="Ellouze W."/>
            <person name="Ilyukhin E."/>
        </authorList>
    </citation>
    <scope>NUCLEOTIDE SEQUENCE [LARGE SCALE GENOMIC DNA]</scope>
    <source>
        <strain evidence="7 8">M11/M66-122</strain>
    </source>
</reference>
<proteinExistence type="inferred from homology"/>
<accession>A0AAN9ULW5</accession>
<dbReference type="PANTHER" id="PTHR43720">
    <property type="entry name" value="2-AMINOMUCONIC SEMIALDEHYDE DEHYDROGENASE"/>
    <property type="match status" value="1"/>
</dbReference>
<gene>
    <name evidence="7" type="primary">ALD2_1</name>
    <name evidence="7" type="ORF">SLS62_007029</name>
</gene>